<reference evidence="2 3" key="1">
    <citation type="submission" date="2019-03" db="EMBL/GenBank/DDBJ databases">
        <title>Genomic Encyclopedia of Type Strains, Phase III (KMG-III): the genomes of soil and plant-associated and newly described type strains.</title>
        <authorList>
            <person name="Whitman W."/>
        </authorList>
    </citation>
    <scope>NUCLEOTIDE SEQUENCE [LARGE SCALE GENOMIC DNA]</scope>
    <source>
        <strain evidence="2 3">CECT 7378</strain>
    </source>
</reference>
<sequence length="723" mass="81825">MLKETLRDEFNYSLKTVRTLISFFEEGMSVPFIARYRKDQTEGMNDVILRQFHNRYLYLLKLDARRNTIINALSINKTSSNELIISIKEAKSLTELEDLYRPYKSSKKSKAKIAESRGLLGLAKKIWSTEGTDVRHLKVASTWLSENGLSDLSDKEALDGAYDIILEKLTHNLTLIKKCTEHLKRFGELQSKVVKGKKEKSEKYRDYWNLREKITHISHHRLLALFRGEKEKSLKISLIVEKDIDSSGVPLFLMGTPLTIDFNGSEILCQKESKRYWLRLSWDQKLLGYAERKVRVILKECAEQSAIDVFANNLKDLLMAAPAGSTSVLALDPGYKNGVKYAALDAGGTLKCTGVVYPTPPKTHISESEAILVKILKRYTTQWIVIGNGTASKETEHFAREMIQKHQLKCKVIVISEAGASIYSASEIASNEFPNIDVSLRGAISIARRFQDPLSELVKIPPKAIGVGQYQHDLKEADLNQGLANTVEDCVNAVGVDLNLASESLLQYISGLTSKTAQNIVSQRRSNGRFKNRKQLLNIKGIGSKAFQLSAGFLRIDDGDEYLDKTAVHPESYSIVYRLAEEMNLPIHQIVGNTETINTIKARYKDRYAGEEYYLFENVISELSHPFRDPRPTFKYAEFSPHIKEIEDLNLNMVLEGVITNVTAFGAFVDIGVHQDGLIHISELSNQFVKDPRKIVRIGETLKVEVIHIDKERRRISLKRVLS</sequence>
<dbReference type="GO" id="GO:0006412">
    <property type="term" value="P:translation"/>
    <property type="evidence" value="ECO:0007669"/>
    <property type="project" value="TreeGrafter"/>
</dbReference>
<dbReference type="InterPro" id="IPR010994">
    <property type="entry name" value="RuvA_2-like"/>
</dbReference>
<dbReference type="PANTHER" id="PTHR10724:SF10">
    <property type="entry name" value="S1 RNA-BINDING DOMAIN-CONTAINING PROTEIN 1"/>
    <property type="match status" value="1"/>
</dbReference>
<protein>
    <recommendedName>
        <fullName evidence="1">S1 motif domain-containing protein</fullName>
    </recommendedName>
</protein>
<keyword evidence="3" id="KW-1185">Reference proteome</keyword>
<dbReference type="InterPro" id="IPR041692">
    <property type="entry name" value="HHH_9"/>
</dbReference>
<dbReference type="GO" id="GO:0005737">
    <property type="term" value="C:cytoplasm"/>
    <property type="evidence" value="ECO:0007669"/>
    <property type="project" value="UniProtKB-ARBA"/>
</dbReference>
<dbReference type="Pfam" id="PF00575">
    <property type="entry name" value="S1"/>
    <property type="match status" value="1"/>
</dbReference>
<dbReference type="SUPFAM" id="SSF158832">
    <property type="entry name" value="Tex N-terminal region-like"/>
    <property type="match status" value="1"/>
</dbReference>
<name>A0A4R6M3T2_9GAMM</name>
<feature type="domain" description="S1 motif" evidence="1">
    <location>
        <begin position="652"/>
        <end position="721"/>
    </location>
</feature>
<dbReference type="OrthoDB" id="9804714at2"/>
<dbReference type="FunFam" id="3.30.420.140:FF:000001">
    <property type="entry name" value="RNA-binding transcriptional accessory protein"/>
    <property type="match status" value="1"/>
</dbReference>
<dbReference type="InterPro" id="IPR003029">
    <property type="entry name" value="S1_domain"/>
</dbReference>
<dbReference type="PROSITE" id="PS50126">
    <property type="entry name" value="S1"/>
    <property type="match status" value="1"/>
</dbReference>
<dbReference type="GO" id="GO:0003729">
    <property type="term" value="F:mRNA binding"/>
    <property type="evidence" value="ECO:0007669"/>
    <property type="project" value="UniProtKB-ARBA"/>
</dbReference>
<dbReference type="GO" id="GO:0003735">
    <property type="term" value="F:structural constituent of ribosome"/>
    <property type="evidence" value="ECO:0007669"/>
    <property type="project" value="TreeGrafter"/>
</dbReference>
<comment type="caution">
    <text evidence="2">The sequence shown here is derived from an EMBL/GenBank/DDBJ whole genome shotgun (WGS) entry which is preliminary data.</text>
</comment>
<dbReference type="Pfam" id="PF12836">
    <property type="entry name" value="HHH_3"/>
    <property type="match status" value="1"/>
</dbReference>
<evidence type="ECO:0000313" key="2">
    <source>
        <dbReference type="EMBL" id="TDO95958.1"/>
    </source>
</evidence>
<dbReference type="InterPro" id="IPR012337">
    <property type="entry name" value="RNaseH-like_sf"/>
</dbReference>
<dbReference type="Gene3D" id="1.10.10.650">
    <property type="entry name" value="RuvA domain 2-like"/>
    <property type="match status" value="1"/>
</dbReference>
<dbReference type="GO" id="GO:0006139">
    <property type="term" value="P:nucleobase-containing compound metabolic process"/>
    <property type="evidence" value="ECO:0007669"/>
    <property type="project" value="InterPro"/>
</dbReference>
<dbReference type="CDD" id="cd05685">
    <property type="entry name" value="S1_Tex"/>
    <property type="match status" value="1"/>
</dbReference>
<dbReference type="InterPro" id="IPR032639">
    <property type="entry name" value="Tex_YqgF"/>
</dbReference>
<evidence type="ECO:0000259" key="1">
    <source>
        <dbReference type="PROSITE" id="PS50126"/>
    </source>
</evidence>
<dbReference type="Gene3D" id="1.10.150.310">
    <property type="entry name" value="Tex RuvX-like domain-like"/>
    <property type="match status" value="1"/>
</dbReference>
<dbReference type="InterPro" id="IPR023323">
    <property type="entry name" value="Tex-like_dom_sf"/>
</dbReference>
<gene>
    <name evidence="2" type="ORF">DFP79_3326</name>
</gene>
<dbReference type="Proteomes" id="UP000294656">
    <property type="component" value="Unassembled WGS sequence"/>
</dbReference>
<dbReference type="AlphaFoldDB" id="A0A4R6M3T2"/>
<dbReference type="SMART" id="SM00316">
    <property type="entry name" value="S1"/>
    <property type="match status" value="1"/>
</dbReference>
<dbReference type="Pfam" id="PF16921">
    <property type="entry name" value="Tex_YqgF"/>
    <property type="match status" value="1"/>
</dbReference>
<dbReference type="SMART" id="SM00732">
    <property type="entry name" value="YqgFc"/>
    <property type="match status" value="1"/>
</dbReference>
<dbReference type="Gene3D" id="3.30.420.140">
    <property type="entry name" value="YqgF/RNase H-like domain"/>
    <property type="match status" value="1"/>
</dbReference>
<dbReference type="InterPro" id="IPR018974">
    <property type="entry name" value="Tex-like_N"/>
</dbReference>
<dbReference type="InterPro" id="IPR050437">
    <property type="entry name" value="Ribos_protein_bS1-like"/>
</dbReference>
<evidence type="ECO:0000313" key="3">
    <source>
        <dbReference type="Proteomes" id="UP000294656"/>
    </source>
</evidence>
<dbReference type="InterPro" id="IPR037027">
    <property type="entry name" value="YqgF/RNaseH-like_dom_sf"/>
</dbReference>
<dbReference type="Pfam" id="PF09371">
    <property type="entry name" value="Tex_N"/>
    <property type="match status" value="1"/>
</dbReference>
<dbReference type="InterPro" id="IPR006641">
    <property type="entry name" value="YqgF/RNaseH-like_dom"/>
</dbReference>
<dbReference type="SUPFAM" id="SSF47781">
    <property type="entry name" value="RuvA domain 2-like"/>
    <property type="match status" value="2"/>
</dbReference>
<dbReference type="PANTHER" id="PTHR10724">
    <property type="entry name" value="30S RIBOSOMAL PROTEIN S1"/>
    <property type="match status" value="1"/>
</dbReference>
<dbReference type="EMBL" id="SNXC01000015">
    <property type="protein sequence ID" value="TDO95958.1"/>
    <property type="molecule type" value="Genomic_DNA"/>
</dbReference>
<dbReference type="Gene3D" id="1.10.3500.10">
    <property type="entry name" value="Tex N-terminal region-like"/>
    <property type="match status" value="1"/>
</dbReference>
<accession>A0A4R6M3T2</accession>
<proteinExistence type="predicted"/>
<dbReference type="InterPro" id="IPR012340">
    <property type="entry name" value="NA-bd_OB-fold"/>
</dbReference>
<dbReference type="SUPFAM" id="SSF53098">
    <property type="entry name" value="Ribonuclease H-like"/>
    <property type="match status" value="1"/>
</dbReference>
<dbReference type="InterPro" id="IPR044146">
    <property type="entry name" value="S1_Tex"/>
</dbReference>
<dbReference type="InterPro" id="IPR023319">
    <property type="entry name" value="Tex-like_HTH_dom_sf"/>
</dbReference>
<dbReference type="FunFam" id="1.10.10.650:FF:000001">
    <property type="entry name" value="S1 RNA-binding domain 1"/>
    <property type="match status" value="1"/>
</dbReference>
<dbReference type="InterPro" id="IPR055179">
    <property type="entry name" value="Tex-like_central_region"/>
</dbReference>
<organism evidence="2 3">
    <name type="scientific">Marinomonas balearica</name>
    <dbReference type="NCBI Taxonomy" id="491947"/>
    <lineage>
        <taxon>Bacteria</taxon>
        <taxon>Pseudomonadati</taxon>
        <taxon>Pseudomonadota</taxon>
        <taxon>Gammaproteobacteria</taxon>
        <taxon>Oceanospirillales</taxon>
        <taxon>Oceanospirillaceae</taxon>
        <taxon>Marinomonas</taxon>
    </lineage>
</organism>
<dbReference type="Gene3D" id="2.40.50.140">
    <property type="entry name" value="Nucleic acid-binding proteins"/>
    <property type="match status" value="1"/>
</dbReference>
<dbReference type="Pfam" id="PF22706">
    <property type="entry name" value="Tex_central_region"/>
    <property type="match status" value="1"/>
</dbReference>
<dbReference type="SUPFAM" id="SSF50249">
    <property type="entry name" value="Nucleic acid-binding proteins"/>
    <property type="match status" value="1"/>
</dbReference>
<dbReference type="FunFam" id="2.40.50.140:FF:000051">
    <property type="entry name" value="RNA-binding transcriptional accessory protein"/>
    <property type="match status" value="1"/>
</dbReference>
<dbReference type="Pfam" id="PF17674">
    <property type="entry name" value="HHH_9"/>
    <property type="match status" value="1"/>
</dbReference>
<dbReference type="RefSeq" id="WP_133505018.1">
    <property type="nucleotide sequence ID" value="NZ_SNXC01000015.1"/>
</dbReference>